<evidence type="ECO:0000256" key="1">
    <source>
        <dbReference type="SAM" id="MobiDB-lite"/>
    </source>
</evidence>
<dbReference type="EMBL" id="JACVVK020000099">
    <property type="protein sequence ID" value="KAK7492802.1"/>
    <property type="molecule type" value="Genomic_DNA"/>
</dbReference>
<evidence type="ECO:0000313" key="2">
    <source>
        <dbReference type="EMBL" id="KAK7492802.1"/>
    </source>
</evidence>
<gene>
    <name evidence="2" type="ORF">BaRGS_00015940</name>
</gene>
<organism evidence="2 3">
    <name type="scientific">Batillaria attramentaria</name>
    <dbReference type="NCBI Taxonomy" id="370345"/>
    <lineage>
        <taxon>Eukaryota</taxon>
        <taxon>Metazoa</taxon>
        <taxon>Spiralia</taxon>
        <taxon>Lophotrochozoa</taxon>
        <taxon>Mollusca</taxon>
        <taxon>Gastropoda</taxon>
        <taxon>Caenogastropoda</taxon>
        <taxon>Sorbeoconcha</taxon>
        <taxon>Cerithioidea</taxon>
        <taxon>Batillariidae</taxon>
        <taxon>Batillaria</taxon>
    </lineage>
</organism>
<sequence>MQNISKDPPRPGAKEKVWPCCRFVVPRVLSPSETRSTIDPVNSTRDEQKQRRAGPCHAAFDRSTAVVSSTVIGRFLRKVKYAVCWFLMEAI</sequence>
<feature type="region of interest" description="Disordered" evidence="1">
    <location>
        <begin position="33"/>
        <end position="55"/>
    </location>
</feature>
<name>A0ABD0L063_9CAEN</name>
<proteinExistence type="predicted"/>
<keyword evidence="3" id="KW-1185">Reference proteome</keyword>
<accession>A0ABD0L063</accession>
<dbReference type="Proteomes" id="UP001519460">
    <property type="component" value="Unassembled WGS sequence"/>
</dbReference>
<protein>
    <submittedName>
        <fullName evidence="2">Uncharacterized protein</fullName>
    </submittedName>
</protein>
<comment type="caution">
    <text evidence="2">The sequence shown here is derived from an EMBL/GenBank/DDBJ whole genome shotgun (WGS) entry which is preliminary data.</text>
</comment>
<reference evidence="2 3" key="1">
    <citation type="journal article" date="2023" name="Sci. Data">
        <title>Genome assembly of the Korean intertidal mud-creeper Batillaria attramentaria.</title>
        <authorList>
            <person name="Patra A.K."/>
            <person name="Ho P.T."/>
            <person name="Jun S."/>
            <person name="Lee S.J."/>
            <person name="Kim Y."/>
            <person name="Won Y.J."/>
        </authorList>
    </citation>
    <scope>NUCLEOTIDE SEQUENCE [LARGE SCALE GENOMIC DNA]</scope>
    <source>
        <strain evidence="2">Wonlab-2016</strain>
    </source>
</reference>
<feature type="compositionally biased region" description="Polar residues" evidence="1">
    <location>
        <begin position="33"/>
        <end position="43"/>
    </location>
</feature>
<dbReference type="AlphaFoldDB" id="A0ABD0L063"/>
<evidence type="ECO:0000313" key="3">
    <source>
        <dbReference type="Proteomes" id="UP001519460"/>
    </source>
</evidence>